<keyword evidence="1" id="KW-0472">Membrane</keyword>
<accession>A0A8X7VAE2</accession>
<dbReference type="EMBL" id="JAAMPC010000006">
    <property type="protein sequence ID" value="KAG2307251.1"/>
    <property type="molecule type" value="Genomic_DNA"/>
</dbReference>
<name>A0A8X7VAE2_BRACI</name>
<keyword evidence="3" id="KW-1185">Reference proteome</keyword>
<keyword evidence="1" id="KW-0812">Transmembrane</keyword>
<comment type="caution">
    <text evidence="2">The sequence shown here is derived from an EMBL/GenBank/DDBJ whole genome shotgun (WGS) entry which is preliminary data.</text>
</comment>
<reference evidence="2 3" key="1">
    <citation type="submission" date="2020-02" db="EMBL/GenBank/DDBJ databases">
        <authorList>
            <person name="Ma Q."/>
            <person name="Huang Y."/>
            <person name="Song X."/>
            <person name="Pei D."/>
        </authorList>
    </citation>
    <scope>NUCLEOTIDE SEQUENCE [LARGE SCALE GENOMIC DNA]</scope>
    <source>
        <strain evidence="2">Sxm20200214</strain>
        <tissue evidence="2">Leaf</tissue>
    </source>
</reference>
<evidence type="ECO:0000313" key="3">
    <source>
        <dbReference type="Proteomes" id="UP000886595"/>
    </source>
</evidence>
<gene>
    <name evidence="2" type="ORF">Bca52824_026999</name>
</gene>
<dbReference type="Proteomes" id="UP000886595">
    <property type="component" value="Unassembled WGS sequence"/>
</dbReference>
<sequence length="351" mass="41349">MASSYLEKPQEEEDHIEDEPYVYVEPPPFDIHILTPDQRVELHRLQRMKENRGKPMRSLARMIRVHLIRDRAEFEEREITQHEFDVAYDLKEVMYWVPPLQLEGTSISTLELQLEEICLPCGENIAHDLDSHVLINECLDLICETRKLDELRIERLVRDHIEVCFDKNYLCASFDLESEFFILNEPRPLLALADLGDELDVDKLLLEIKNPHAENYHENVNIVYYLVDGDTVDYFVKTSFEPVVDFVFPPNAFDSHDHLNLKEHLMIHDTSLVKLFDEKFVYFLWTVVCSFAYLVPCSHRRRTKANHCNYRHTPSLIRFSLSLRGTNPRPRVLYHPIQPITPNKDGHGQRS</sequence>
<evidence type="ECO:0000313" key="2">
    <source>
        <dbReference type="EMBL" id="KAG2307251.1"/>
    </source>
</evidence>
<dbReference type="AlphaFoldDB" id="A0A8X7VAE2"/>
<evidence type="ECO:0000256" key="1">
    <source>
        <dbReference type="SAM" id="Phobius"/>
    </source>
</evidence>
<organism evidence="2 3">
    <name type="scientific">Brassica carinata</name>
    <name type="common">Ethiopian mustard</name>
    <name type="synonym">Abyssinian cabbage</name>
    <dbReference type="NCBI Taxonomy" id="52824"/>
    <lineage>
        <taxon>Eukaryota</taxon>
        <taxon>Viridiplantae</taxon>
        <taxon>Streptophyta</taxon>
        <taxon>Embryophyta</taxon>
        <taxon>Tracheophyta</taxon>
        <taxon>Spermatophyta</taxon>
        <taxon>Magnoliopsida</taxon>
        <taxon>eudicotyledons</taxon>
        <taxon>Gunneridae</taxon>
        <taxon>Pentapetalae</taxon>
        <taxon>rosids</taxon>
        <taxon>malvids</taxon>
        <taxon>Brassicales</taxon>
        <taxon>Brassicaceae</taxon>
        <taxon>Brassiceae</taxon>
        <taxon>Brassica</taxon>
    </lineage>
</organism>
<protein>
    <submittedName>
        <fullName evidence="2">Uncharacterized protein</fullName>
    </submittedName>
</protein>
<keyword evidence="1" id="KW-1133">Transmembrane helix</keyword>
<feature type="transmembrane region" description="Helical" evidence="1">
    <location>
        <begin position="280"/>
        <end position="297"/>
    </location>
</feature>
<proteinExistence type="predicted"/>
<dbReference type="OrthoDB" id="1094023at2759"/>